<dbReference type="Proteomes" id="UP001341840">
    <property type="component" value="Unassembled WGS sequence"/>
</dbReference>
<evidence type="ECO:0000313" key="2">
    <source>
        <dbReference type="Proteomes" id="UP001341840"/>
    </source>
</evidence>
<protein>
    <submittedName>
        <fullName evidence="1">Uncharacterized protein</fullName>
    </submittedName>
</protein>
<proteinExistence type="predicted"/>
<gene>
    <name evidence="1" type="ORF">PIB30_092687</name>
</gene>
<dbReference type="EMBL" id="JASCZI010062344">
    <property type="protein sequence ID" value="MED6140391.1"/>
    <property type="molecule type" value="Genomic_DNA"/>
</dbReference>
<sequence length="289" mass="32095">MQEKIEIKEAQKKTEVQLLTITKLANNVTDRFINPESPCHEEGLSAVTLRFGTQLKGPTISSLEVVPTTHADVDPRGGVICEEEILARKKDEILRRTADPKNPTSLPYPIAAKKARKTKTTDPCVIELLKKVEVTLPLFEVIQQVPIMQDSSDRHSDIHDTSSYELFGVWRPPPSVPRPSIGDPCKIRTGVYFRRGSAPASQLQTQSTDSALPTLRSRPRRLPCRYRPLAVALASPASRRRSRRSSLSRRLSFRRRPRASLFPLLAAVTTKLAPSCLVTLRGTAAAHPG</sequence>
<reference evidence="1 2" key="1">
    <citation type="journal article" date="2023" name="Plants (Basel)">
        <title>Bridging the Gap: Combining Genomics and Transcriptomics Approaches to Understand Stylosanthes scabra, an Orphan Legume from the Brazilian Caatinga.</title>
        <authorList>
            <person name="Ferreira-Neto J.R.C."/>
            <person name="da Silva M.D."/>
            <person name="Binneck E."/>
            <person name="de Melo N.F."/>
            <person name="da Silva R.H."/>
            <person name="de Melo A.L.T.M."/>
            <person name="Pandolfi V."/>
            <person name="Bustamante F.O."/>
            <person name="Brasileiro-Vidal A.C."/>
            <person name="Benko-Iseppon A.M."/>
        </authorList>
    </citation>
    <scope>NUCLEOTIDE SEQUENCE [LARGE SCALE GENOMIC DNA]</scope>
    <source>
        <tissue evidence="1">Leaves</tissue>
    </source>
</reference>
<keyword evidence="2" id="KW-1185">Reference proteome</keyword>
<accession>A0ABU6SVC2</accession>
<comment type="caution">
    <text evidence="1">The sequence shown here is derived from an EMBL/GenBank/DDBJ whole genome shotgun (WGS) entry which is preliminary data.</text>
</comment>
<evidence type="ECO:0000313" key="1">
    <source>
        <dbReference type="EMBL" id="MED6140391.1"/>
    </source>
</evidence>
<name>A0ABU6SVC2_9FABA</name>
<organism evidence="1 2">
    <name type="scientific">Stylosanthes scabra</name>
    <dbReference type="NCBI Taxonomy" id="79078"/>
    <lineage>
        <taxon>Eukaryota</taxon>
        <taxon>Viridiplantae</taxon>
        <taxon>Streptophyta</taxon>
        <taxon>Embryophyta</taxon>
        <taxon>Tracheophyta</taxon>
        <taxon>Spermatophyta</taxon>
        <taxon>Magnoliopsida</taxon>
        <taxon>eudicotyledons</taxon>
        <taxon>Gunneridae</taxon>
        <taxon>Pentapetalae</taxon>
        <taxon>rosids</taxon>
        <taxon>fabids</taxon>
        <taxon>Fabales</taxon>
        <taxon>Fabaceae</taxon>
        <taxon>Papilionoideae</taxon>
        <taxon>50 kb inversion clade</taxon>
        <taxon>dalbergioids sensu lato</taxon>
        <taxon>Dalbergieae</taxon>
        <taxon>Pterocarpus clade</taxon>
        <taxon>Stylosanthes</taxon>
    </lineage>
</organism>